<dbReference type="PROSITE" id="PS01040">
    <property type="entry name" value="SBP_BACTERIAL_5"/>
    <property type="match status" value="1"/>
</dbReference>
<comment type="subcellular location">
    <subcellularLocation>
        <location evidence="1">Cell membrane</location>
        <topology evidence="1">Lipid-anchor</topology>
    </subcellularLocation>
</comment>
<evidence type="ECO:0000259" key="8">
    <source>
        <dbReference type="Pfam" id="PF00496"/>
    </source>
</evidence>
<reference evidence="9 10" key="1">
    <citation type="submission" date="2017-06" db="EMBL/GenBank/DDBJ databases">
        <authorList>
            <consortium name="Pathogen Informatics"/>
        </authorList>
    </citation>
    <scope>NUCLEOTIDE SEQUENCE [LARGE SCALE GENOMIC DNA]</scope>
    <source>
        <strain evidence="9 10">NCTC13788</strain>
    </source>
</reference>
<dbReference type="OrthoDB" id="403896at2"/>
<evidence type="ECO:0000256" key="7">
    <source>
        <dbReference type="SAM" id="SignalP"/>
    </source>
</evidence>
<dbReference type="Proteomes" id="UP000215185">
    <property type="component" value="Chromosome 1"/>
</dbReference>
<evidence type="ECO:0000313" key="9">
    <source>
        <dbReference type="EMBL" id="SNU90751.1"/>
    </source>
</evidence>
<dbReference type="PANTHER" id="PTHR30290:SF10">
    <property type="entry name" value="PERIPLASMIC OLIGOPEPTIDE-BINDING PROTEIN-RELATED"/>
    <property type="match status" value="1"/>
</dbReference>
<dbReference type="KEGG" id="smen:SAMEA4412692_1976"/>
<gene>
    <name evidence="9" type="primary">sarA_2</name>
    <name evidence="9" type="ORF">SAMEA4412692_01976</name>
</gene>
<evidence type="ECO:0000256" key="2">
    <source>
        <dbReference type="ARBA" id="ARBA00005695"/>
    </source>
</evidence>
<dbReference type="InterPro" id="IPR023765">
    <property type="entry name" value="SBP_5_CS"/>
</dbReference>
<feature type="chain" id="PRO_5011256791" evidence="7">
    <location>
        <begin position="22"/>
        <end position="658"/>
    </location>
</feature>
<dbReference type="PROSITE" id="PS51257">
    <property type="entry name" value="PROKAR_LIPOPROTEIN"/>
    <property type="match status" value="1"/>
</dbReference>
<keyword evidence="5" id="KW-0571">Peptide transport</keyword>
<accession>A0A239SZ45</accession>
<dbReference type="PANTHER" id="PTHR30290">
    <property type="entry name" value="PERIPLASMIC BINDING COMPONENT OF ABC TRANSPORTER"/>
    <property type="match status" value="1"/>
</dbReference>
<comment type="similarity">
    <text evidence="2">Belongs to the bacterial solute-binding protein 5 family.</text>
</comment>
<dbReference type="Gene3D" id="3.40.190.10">
    <property type="entry name" value="Periplasmic binding protein-like II"/>
    <property type="match status" value="1"/>
</dbReference>
<dbReference type="RefSeq" id="WP_018373618.1">
    <property type="nucleotide sequence ID" value="NZ_LT906439.1"/>
</dbReference>
<protein>
    <submittedName>
        <fullName evidence="9">Peptide ABC transporter periplasmic protein</fullName>
    </submittedName>
</protein>
<feature type="signal peptide" evidence="7">
    <location>
        <begin position="1"/>
        <end position="21"/>
    </location>
</feature>
<dbReference type="GO" id="GO:0015833">
    <property type="term" value="P:peptide transport"/>
    <property type="evidence" value="ECO:0007669"/>
    <property type="project" value="UniProtKB-KW"/>
</dbReference>
<dbReference type="SUPFAM" id="SSF53850">
    <property type="entry name" value="Periplasmic binding protein-like II"/>
    <property type="match status" value="1"/>
</dbReference>
<organism evidence="9 10">
    <name type="scientific">Streptococcus merionis</name>
    <dbReference type="NCBI Taxonomy" id="400065"/>
    <lineage>
        <taxon>Bacteria</taxon>
        <taxon>Bacillati</taxon>
        <taxon>Bacillota</taxon>
        <taxon>Bacilli</taxon>
        <taxon>Lactobacillales</taxon>
        <taxon>Streptococcaceae</taxon>
        <taxon>Streptococcus</taxon>
    </lineage>
</organism>
<dbReference type="eggNOG" id="COG4166">
    <property type="taxonomic scope" value="Bacteria"/>
</dbReference>
<keyword evidence="6" id="KW-0653">Protein transport</keyword>
<dbReference type="Gene3D" id="3.90.76.10">
    <property type="entry name" value="Dipeptide-binding Protein, Domain 1"/>
    <property type="match status" value="1"/>
</dbReference>
<dbReference type="Gene3D" id="3.10.105.10">
    <property type="entry name" value="Dipeptide-binding Protein, Domain 3"/>
    <property type="match status" value="1"/>
</dbReference>
<dbReference type="AlphaFoldDB" id="A0A239SZ45"/>
<evidence type="ECO:0000256" key="6">
    <source>
        <dbReference type="ARBA" id="ARBA00022927"/>
    </source>
</evidence>
<dbReference type="InterPro" id="IPR039424">
    <property type="entry name" value="SBP_5"/>
</dbReference>
<feature type="domain" description="Solute-binding protein family 5" evidence="8">
    <location>
        <begin position="78"/>
        <end position="520"/>
    </location>
</feature>
<dbReference type="GO" id="GO:0005886">
    <property type="term" value="C:plasma membrane"/>
    <property type="evidence" value="ECO:0007669"/>
    <property type="project" value="UniProtKB-SubCell"/>
</dbReference>
<evidence type="ECO:0000256" key="3">
    <source>
        <dbReference type="ARBA" id="ARBA00022448"/>
    </source>
</evidence>
<dbReference type="GO" id="GO:0015031">
    <property type="term" value="P:protein transport"/>
    <property type="evidence" value="ECO:0007669"/>
    <property type="project" value="UniProtKB-KW"/>
</dbReference>
<name>A0A239SZ45_9STRE</name>
<dbReference type="InterPro" id="IPR000914">
    <property type="entry name" value="SBP_5_dom"/>
</dbReference>
<evidence type="ECO:0000256" key="5">
    <source>
        <dbReference type="ARBA" id="ARBA00022856"/>
    </source>
</evidence>
<dbReference type="Pfam" id="PF00496">
    <property type="entry name" value="SBP_bac_5"/>
    <property type="match status" value="1"/>
</dbReference>
<proteinExistence type="inferred from homology"/>
<dbReference type="GO" id="GO:1904680">
    <property type="term" value="F:peptide transmembrane transporter activity"/>
    <property type="evidence" value="ECO:0007669"/>
    <property type="project" value="TreeGrafter"/>
</dbReference>
<sequence>MQKRKMIALAGISLLAAGALAACGGKSSGGSSENSTYSYVYTTDPESLNYLLTNKTSTSEITSNLVDGLLENDKYGNLVPSLAEDWKVSKDGLTYTYTLRKDAKWYTVDGEEYADVTAQDFVAGLKYAAENEASALYIVQNSIKGLDAYVKGETTDFSTVGVKAVDDHTVQYTLNQAEPFWNSKTTMNILFPVNQEFLTAQGDKFGTATDPSTLLYNGPYLISAMTPKSSIEYTKNENYWDAENVKINEVKLTYYDGSDSDSLYKGFDEGAYTMARVFPNSSIYSDVKEKYGDNIVFSQQDSTTFYGLFNLDRQNYANTSKTEEQKSDTKAAILNKDFRQAVTFAFDRVSFNAQSVGKDGAEAKVRTSLVPSTFVSVDGTNFGDVVEKELVSYGSEWADVQLDDGKDGLYNVEKAKAEFAKAKEALTAEGVTFPIHLDVPTLQSNEVLVASAQSFKDSIESTLGKDNVTIDLQMLDEDAYNAASYFAENASQLNYDISISTGWGPDFEDPSTYLDIFDSSIKGSHSYVIGVDGGSDSAAAKTVGLNTYNDLLAKASSETADITARYTNYAKAQAWLVDASIIIPYNSGGATPSLRKIVPFTDAYGTVGNKHYPLTYKGLELQAESVVAKDYEAARQKWLDEKAESNKKAQEALADHVE</sequence>
<evidence type="ECO:0000313" key="10">
    <source>
        <dbReference type="Proteomes" id="UP000215185"/>
    </source>
</evidence>
<dbReference type="CDD" id="cd08504">
    <property type="entry name" value="PBP2_OppA"/>
    <property type="match status" value="1"/>
</dbReference>
<keyword evidence="4 7" id="KW-0732">Signal</keyword>
<dbReference type="EMBL" id="LT906439">
    <property type="protein sequence ID" value="SNU90751.1"/>
    <property type="molecule type" value="Genomic_DNA"/>
</dbReference>
<keyword evidence="3" id="KW-0813">Transport</keyword>
<evidence type="ECO:0000256" key="4">
    <source>
        <dbReference type="ARBA" id="ARBA00022729"/>
    </source>
</evidence>
<keyword evidence="10" id="KW-1185">Reference proteome</keyword>
<evidence type="ECO:0000256" key="1">
    <source>
        <dbReference type="ARBA" id="ARBA00004193"/>
    </source>
</evidence>
<dbReference type="STRING" id="1123308.GCA_000380085_01046"/>